<dbReference type="Proteomes" id="UP000051984">
    <property type="component" value="Unassembled WGS sequence"/>
</dbReference>
<evidence type="ECO:0000313" key="1">
    <source>
        <dbReference type="EMBL" id="KRK10336.1"/>
    </source>
</evidence>
<proteinExistence type="predicted"/>
<organism evidence="1 2">
    <name type="scientific">Lacticaseibacillus zeae DSM 20178 = KCTC 3804</name>
    <dbReference type="NCBI Taxonomy" id="1423816"/>
    <lineage>
        <taxon>Bacteria</taxon>
        <taxon>Bacillati</taxon>
        <taxon>Bacillota</taxon>
        <taxon>Bacilli</taxon>
        <taxon>Lactobacillales</taxon>
        <taxon>Lactobacillaceae</taxon>
        <taxon>Lacticaseibacillus</taxon>
    </lineage>
</organism>
<comment type="caution">
    <text evidence="1">The sequence shown here is derived from an EMBL/GenBank/DDBJ whole genome shotgun (WGS) entry which is preliminary data.</text>
</comment>
<reference evidence="1 2" key="1">
    <citation type="journal article" date="2015" name="Genome Announc.">
        <title>Expanding the biotechnology potential of lactobacilli through comparative genomics of 213 strains and associated genera.</title>
        <authorList>
            <person name="Sun Z."/>
            <person name="Harris H.M."/>
            <person name="McCann A."/>
            <person name="Guo C."/>
            <person name="Argimon S."/>
            <person name="Zhang W."/>
            <person name="Yang X."/>
            <person name="Jeffery I.B."/>
            <person name="Cooney J.C."/>
            <person name="Kagawa T.F."/>
            <person name="Liu W."/>
            <person name="Song Y."/>
            <person name="Salvetti E."/>
            <person name="Wrobel A."/>
            <person name="Rasinkangas P."/>
            <person name="Parkhill J."/>
            <person name="Rea M.C."/>
            <person name="O'Sullivan O."/>
            <person name="Ritari J."/>
            <person name="Douillard F.P."/>
            <person name="Paul Ross R."/>
            <person name="Yang R."/>
            <person name="Briner A.E."/>
            <person name="Felis G.E."/>
            <person name="de Vos W.M."/>
            <person name="Barrangou R."/>
            <person name="Klaenhammer T.R."/>
            <person name="Caufield P.W."/>
            <person name="Cui Y."/>
            <person name="Zhang H."/>
            <person name="O'Toole P.W."/>
        </authorList>
    </citation>
    <scope>NUCLEOTIDE SEQUENCE [LARGE SCALE GENOMIC DNA]</scope>
    <source>
        <strain evidence="1 2">DSM 20178</strain>
    </source>
</reference>
<dbReference type="AlphaFoldDB" id="A0A0R1ELP3"/>
<dbReference type="RefSeq" id="WP_010491664.1">
    <property type="nucleotide sequence ID" value="NZ_AZCT01000023.1"/>
</dbReference>
<dbReference type="EMBL" id="AZCT01000023">
    <property type="protein sequence ID" value="KRK10336.1"/>
    <property type="molecule type" value="Genomic_DNA"/>
</dbReference>
<dbReference type="PATRIC" id="fig|1423816.3.peg.1938"/>
<dbReference type="GeneID" id="45549137"/>
<accession>A0A0R1ELP3</accession>
<name>A0A0R1ELP3_LACZE</name>
<protein>
    <submittedName>
        <fullName evidence="1">Uncharacterized protein</fullName>
    </submittedName>
</protein>
<evidence type="ECO:0000313" key="2">
    <source>
        <dbReference type="Proteomes" id="UP000051984"/>
    </source>
</evidence>
<gene>
    <name evidence="1" type="ORF">FD51_GL001868</name>
</gene>
<sequence length="201" mass="23055">MMTEKHEQHDQTSPEHQQLIKLPNGVTAKGVLLQRGMANLQKEAEQADFPAQTKAYLAWMNDLNGNRFGIKVTDAADHVLVRHTQFLDDAIKELAYADAPANAELTPDDYKPARNFYVPSAGLIALVAALQWAAQHERQDVVVYSTHRRDLVFYQPRHQATFLQQWAQQQLQKLPPDFRFRIATKLDRDATHETTKLRMQL</sequence>